<evidence type="ECO:0000259" key="2">
    <source>
        <dbReference type="Pfam" id="PF20432"/>
    </source>
</evidence>
<dbReference type="GO" id="GO:0003677">
    <property type="term" value="F:DNA binding"/>
    <property type="evidence" value="ECO:0007669"/>
    <property type="project" value="InterPro"/>
</dbReference>
<keyword evidence="4" id="KW-1185">Reference proteome</keyword>
<dbReference type="AlphaFoldDB" id="A0A1S1NRJ7"/>
<evidence type="ECO:0000259" key="1">
    <source>
        <dbReference type="Pfam" id="PF09722"/>
    </source>
</evidence>
<dbReference type="InterPro" id="IPR046847">
    <property type="entry name" value="Xre-like_HTH"/>
</dbReference>
<evidence type="ECO:0000313" key="3">
    <source>
        <dbReference type="EMBL" id="QEL10025.1"/>
    </source>
</evidence>
<gene>
    <name evidence="3" type="ORF">FY550_02005</name>
</gene>
<dbReference type="OrthoDB" id="117888at2"/>
<dbReference type="Pfam" id="PF09722">
    <property type="entry name" value="Xre_MbcA_ParS_C"/>
    <property type="match status" value="1"/>
</dbReference>
<name>A0A1S1NRJ7_9GAMM</name>
<dbReference type="EMBL" id="CP043420">
    <property type="protein sequence ID" value="QEL10025.1"/>
    <property type="molecule type" value="Genomic_DNA"/>
</dbReference>
<dbReference type="Proteomes" id="UP000322553">
    <property type="component" value="Chromosome"/>
</dbReference>
<dbReference type="InterPro" id="IPR024467">
    <property type="entry name" value="Xre/MbcA/ParS-like_toxin-bd"/>
</dbReference>
<dbReference type="KEGG" id="kuy:FY550_02005"/>
<proteinExistence type="predicted"/>
<dbReference type="STRING" id="657387.BH688_15060"/>
<evidence type="ECO:0000313" key="4">
    <source>
        <dbReference type="Proteomes" id="UP000322553"/>
    </source>
</evidence>
<protein>
    <submittedName>
        <fullName evidence="3">DUF2384 domain-containing protein</fullName>
    </submittedName>
</protein>
<dbReference type="Pfam" id="PF20432">
    <property type="entry name" value="Xre-like-HTH"/>
    <property type="match status" value="1"/>
</dbReference>
<feature type="domain" description="Antitoxin Xre/MbcA/ParS-like toxin-binding" evidence="1">
    <location>
        <begin position="76"/>
        <end position="128"/>
    </location>
</feature>
<organism evidence="3 4">
    <name type="scientific">Kushneria phosphatilytica</name>
    <dbReference type="NCBI Taxonomy" id="657387"/>
    <lineage>
        <taxon>Bacteria</taxon>
        <taxon>Pseudomonadati</taxon>
        <taxon>Pseudomonadota</taxon>
        <taxon>Gammaproteobacteria</taxon>
        <taxon>Oceanospirillales</taxon>
        <taxon>Halomonadaceae</taxon>
        <taxon>Kushneria</taxon>
    </lineage>
</organism>
<sequence length="133" mass="15364">MSIAQMSQDRRQEMSAAAMRTYPNIVRDWQLKEREAAMLLGVPEATWRRWKQSPERARLDSNQMERMSLILGIYKALQILLPRSDAADSWLRRPNRHPLFSGQAPLARLRSGLVSDLYVVRQYLDESRGAGHA</sequence>
<reference evidence="3 4" key="1">
    <citation type="submission" date="2019-08" db="EMBL/GenBank/DDBJ databases">
        <title>Complete genome sequence of Kushneria sp. YCWA18, a halophilic phosphate-solubilizing bacterium isolated from Daqiao saltern in China.</title>
        <authorList>
            <person name="Du G.-X."/>
            <person name="Qu L.-Y."/>
        </authorList>
    </citation>
    <scope>NUCLEOTIDE SEQUENCE [LARGE SCALE GENOMIC DNA]</scope>
    <source>
        <strain evidence="3 4">YCWA18</strain>
    </source>
</reference>
<feature type="domain" description="Antitoxin Xre-like helix-turn-helix" evidence="2">
    <location>
        <begin position="11"/>
        <end position="71"/>
    </location>
</feature>
<dbReference type="RefSeq" id="WP_070981232.1">
    <property type="nucleotide sequence ID" value="NZ_CP043420.1"/>
</dbReference>
<accession>A0A1S1NRJ7</accession>